<dbReference type="GO" id="GO:0004601">
    <property type="term" value="F:peroxidase activity"/>
    <property type="evidence" value="ECO:0007669"/>
    <property type="project" value="UniProtKB-KW"/>
</dbReference>
<dbReference type="EMBL" id="NCKV01000296">
    <property type="protein sequence ID" value="RWS31023.1"/>
    <property type="molecule type" value="Genomic_DNA"/>
</dbReference>
<accession>A0A443SU44</accession>
<evidence type="ECO:0000256" key="4">
    <source>
        <dbReference type="RuleBase" id="RU000499"/>
    </source>
</evidence>
<proteinExistence type="inferred from homology"/>
<dbReference type="SUPFAM" id="SSF52833">
    <property type="entry name" value="Thioredoxin-like"/>
    <property type="match status" value="1"/>
</dbReference>
<keyword evidence="3 4" id="KW-0560">Oxidoreductase</keyword>
<protein>
    <recommendedName>
        <fullName evidence="4">Glutathione peroxidase</fullName>
    </recommendedName>
</protein>
<gene>
    <name evidence="5" type="ORF">B4U80_04510</name>
</gene>
<dbReference type="STRING" id="299467.A0A443SU44"/>
<dbReference type="VEuPathDB" id="VectorBase:LDEU001017"/>
<evidence type="ECO:0000313" key="5">
    <source>
        <dbReference type="EMBL" id="RWS31023.1"/>
    </source>
</evidence>
<dbReference type="Proteomes" id="UP000288716">
    <property type="component" value="Unassembled WGS sequence"/>
</dbReference>
<dbReference type="Pfam" id="PF00255">
    <property type="entry name" value="GSHPx"/>
    <property type="match status" value="1"/>
</dbReference>
<dbReference type="InterPro" id="IPR000889">
    <property type="entry name" value="Glutathione_peroxidase"/>
</dbReference>
<comment type="caution">
    <text evidence="5">The sequence shown here is derived from an EMBL/GenBank/DDBJ whole genome shotgun (WGS) entry which is preliminary data.</text>
</comment>
<dbReference type="PROSITE" id="PS51355">
    <property type="entry name" value="GLUTATHIONE_PEROXID_3"/>
    <property type="match status" value="1"/>
</dbReference>
<dbReference type="InterPro" id="IPR036249">
    <property type="entry name" value="Thioredoxin-like_sf"/>
</dbReference>
<dbReference type="GO" id="GO:0006979">
    <property type="term" value="P:response to oxidative stress"/>
    <property type="evidence" value="ECO:0007669"/>
    <property type="project" value="InterPro"/>
</dbReference>
<evidence type="ECO:0000256" key="2">
    <source>
        <dbReference type="ARBA" id="ARBA00022559"/>
    </source>
</evidence>
<dbReference type="PANTHER" id="PTHR11592:SF78">
    <property type="entry name" value="GLUTATHIONE PEROXIDASE"/>
    <property type="match status" value="1"/>
</dbReference>
<keyword evidence="2 4" id="KW-0575">Peroxidase</keyword>
<sequence>MDPKKATSLFEFTANDIDAFPCNQFGNQEPGTEQEIKEFMKNKGVRFDAFEKIDVNGKNTHPVFEFLKNKLGGTLGSFIKWNFTKFLVNREGVPIKRYGPQEEPNVMQCSLFYLSYFCRPQSMEEDIKKLL</sequence>
<evidence type="ECO:0000256" key="3">
    <source>
        <dbReference type="ARBA" id="ARBA00023002"/>
    </source>
</evidence>
<dbReference type="AlphaFoldDB" id="A0A443SU44"/>
<keyword evidence="6" id="KW-1185">Reference proteome</keyword>
<dbReference type="PANTHER" id="PTHR11592">
    <property type="entry name" value="GLUTATHIONE PEROXIDASE"/>
    <property type="match status" value="1"/>
</dbReference>
<reference evidence="5 6" key="1">
    <citation type="journal article" date="2018" name="Gigascience">
        <title>Genomes of trombidid mites reveal novel predicted allergens and laterally-transferred genes associated with secondary metabolism.</title>
        <authorList>
            <person name="Dong X."/>
            <person name="Chaisiri K."/>
            <person name="Xia D."/>
            <person name="Armstrong S.D."/>
            <person name="Fang Y."/>
            <person name="Donnelly M.J."/>
            <person name="Kadowaki T."/>
            <person name="McGarry J.W."/>
            <person name="Darby A.C."/>
            <person name="Makepeace B.L."/>
        </authorList>
    </citation>
    <scope>NUCLEOTIDE SEQUENCE [LARGE SCALE GENOMIC DNA]</scope>
    <source>
        <strain evidence="5">UoL-UT</strain>
    </source>
</reference>
<evidence type="ECO:0000256" key="1">
    <source>
        <dbReference type="ARBA" id="ARBA00006926"/>
    </source>
</evidence>
<dbReference type="CDD" id="cd00340">
    <property type="entry name" value="GSH_Peroxidase"/>
    <property type="match status" value="1"/>
</dbReference>
<dbReference type="Gene3D" id="3.40.30.10">
    <property type="entry name" value="Glutaredoxin"/>
    <property type="match status" value="1"/>
</dbReference>
<organism evidence="5 6">
    <name type="scientific">Leptotrombidium deliense</name>
    <dbReference type="NCBI Taxonomy" id="299467"/>
    <lineage>
        <taxon>Eukaryota</taxon>
        <taxon>Metazoa</taxon>
        <taxon>Ecdysozoa</taxon>
        <taxon>Arthropoda</taxon>
        <taxon>Chelicerata</taxon>
        <taxon>Arachnida</taxon>
        <taxon>Acari</taxon>
        <taxon>Acariformes</taxon>
        <taxon>Trombidiformes</taxon>
        <taxon>Prostigmata</taxon>
        <taxon>Anystina</taxon>
        <taxon>Parasitengona</taxon>
        <taxon>Trombiculoidea</taxon>
        <taxon>Trombiculidae</taxon>
        <taxon>Leptotrombidium</taxon>
    </lineage>
</organism>
<dbReference type="OrthoDB" id="446890at2759"/>
<evidence type="ECO:0000313" key="6">
    <source>
        <dbReference type="Proteomes" id="UP000288716"/>
    </source>
</evidence>
<dbReference type="PRINTS" id="PR01011">
    <property type="entry name" value="GLUTPROXDASE"/>
</dbReference>
<name>A0A443SU44_9ACAR</name>
<comment type="similarity">
    <text evidence="1 4">Belongs to the glutathione peroxidase family.</text>
</comment>